<dbReference type="Proteomes" id="UP000292307">
    <property type="component" value="Chromosome"/>
</dbReference>
<evidence type="ECO:0000256" key="4">
    <source>
        <dbReference type="ARBA" id="ARBA00022989"/>
    </source>
</evidence>
<feature type="transmembrane region" description="Helical" evidence="6">
    <location>
        <begin position="207"/>
        <end position="229"/>
    </location>
</feature>
<keyword evidence="9" id="KW-1185">Reference proteome</keyword>
<protein>
    <recommendedName>
        <fullName evidence="11">Flippase-like domain-containing protein</fullName>
    </recommendedName>
</protein>
<feature type="transmembrane region" description="Helical" evidence="6">
    <location>
        <begin position="145"/>
        <end position="169"/>
    </location>
</feature>
<evidence type="ECO:0000256" key="1">
    <source>
        <dbReference type="ARBA" id="ARBA00004651"/>
    </source>
</evidence>
<organism evidence="7 10">
    <name type="scientific">Pseudoduganella albidiflava</name>
    <dbReference type="NCBI Taxonomy" id="321983"/>
    <lineage>
        <taxon>Bacteria</taxon>
        <taxon>Pseudomonadati</taxon>
        <taxon>Pseudomonadota</taxon>
        <taxon>Betaproteobacteria</taxon>
        <taxon>Burkholderiales</taxon>
        <taxon>Oxalobacteraceae</taxon>
        <taxon>Telluria group</taxon>
        <taxon>Pseudoduganella</taxon>
    </lineage>
</organism>
<dbReference type="EMBL" id="CP036401">
    <property type="protein sequence ID" value="QBH99942.1"/>
    <property type="molecule type" value="Genomic_DNA"/>
</dbReference>
<accession>A0A411WT35</accession>
<keyword evidence="4 6" id="KW-1133">Transmembrane helix</keyword>
<dbReference type="InterPro" id="IPR022791">
    <property type="entry name" value="L-PG_synthase/AglD"/>
</dbReference>
<dbReference type="AlphaFoldDB" id="A0A411WT35"/>
<dbReference type="Pfam" id="PF03706">
    <property type="entry name" value="LPG_synthase_TM"/>
    <property type="match status" value="1"/>
</dbReference>
<evidence type="ECO:0000313" key="8">
    <source>
        <dbReference type="EMBL" id="QBH99942.1"/>
    </source>
</evidence>
<reference evidence="7" key="1">
    <citation type="journal article" date="2014" name="Int. J. Syst. Evol. Microbiol.">
        <title>Complete genome sequence of Corynebacterium casei LMG S-19264T (=DSM 44701T), isolated from a smear-ripened cheese.</title>
        <authorList>
            <consortium name="US DOE Joint Genome Institute (JGI-PGF)"/>
            <person name="Walter F."/>
            <person name="Albersmeier A."/>
            <person name="Kalinowski J."/>
            <person name="Ruckert C."/>
        </authorList>
    </citation>
    <scope>NUCLEOTIDE SEQUENCE</scope>
    <source>
        <strain evidence="7">KCTC 12343</strain>
    </source>
</reference>
<feature type="transmembrane region" description="Helical" evidence="6">
    <location>
        <begin position="109"/>
        <end position="133"/>
    </location>
</feature>
<dbReference type="GO" id="GO:0005886">
    <property type="term" value="C:plasma membrane"/>
    <property type="evidence" value="ECO:0007669"/>
    <property type="project" value="UniProtKB-SubCell"/>
</dbReference>
<sequence length="296" mass="32400">MTRAVRIYLALLATLVAGWLLLRADALSEAVARTELAVLTAVTALYMASHLFRMLRLALLSLEERDQAFELAAAHALTAFPSSFLPFKAGELLRLAALAFVYRRKRKALALWAAERFGDIAVLSTVILGMYLFDVNVPDTMRTVFVLFLVVGLAALFVLFAVAKTFVYLNRHLVLVSHSRHGLQLLRISHAVRQMEMDIYRCLDGRITAFLLLSALIWLLEIGALALFIRVIDGMNNGVASGDEAFGAIFASGLLASLPGKDLSEFGLYQSLALVLLTVIFAGAVILASRLKSMKG</sequence>
<reference evidence="8 9" key="2">
    <citation type="submission" date="2019-02" db="EMBL/GenBank/DDBJ databases">
        <title>Draft Genome Sequences of Six Type Strains of the Genus Massilia.</title>
        <authorList>
            <person name="Miess H."/>
            <person name="Frediansyhah A."/>
            <person name="Gross H."/>
        </authorList>
    </citation>
    <scope>NUCLEOTIDE SEQUENCE [LARGE SCALE GENOMIC DNA]</scope>
    <source>
        <strain evidence="8 9">DSM 17472</strain>
    </source>
</reference>
<dbReference type="Proteomes" id="UP000628442">
    <property type="component" value="Unassembled WGS sequence"/>
</dbReference>
<keyword evidence="2" id="KW-1003">Cell membrane</keyword>
<evidence type="ECO:0000313" key="9">
    <source>
        <dbReference type="Proteomes" id="UP000292307"/>
    </source>
</evidence>
<evidence type="ECO:0000256" key="3">
    <source>
        <dbReference type="ARBA" id="ARBA00022692"/>
    </source>
</evidence>
<proteinExistence type="predicted"/>
<evidence type="ECO:0000256" key="5">
    <source>
        <dbReference type="ARBA" id="ARBA00023136"/>
    </source>
</evidence>
<feature type="transmembrane region" description="Helical" evidence="6">
    <location>
        <begin position="36"/>
        <end position="55"/>
    </location>
</feature>
<evidence type="ECO:0000313" key="10">
    <source>
        <dbReference type="Proteomes" id="UP000628442"/>
    </source>
</evidence>
<dbReference type="OrthoDB" id="8781774at2"/>
<comment type="subcellular location">
    <subcellularLocation>
        <location evidence="1">Cell membrane</location>
        <topology evidence="1">Multi-pass membrane protein</topology>
    </subcellularLocation>
</comment>
<evidence type="ECO:0000256" key="2">
    <source>
        <dbReference type="ARBA" id="ARBA00022475"/>
    </source>
</evidence>
<keyword evidence="5 6" id="KW-0472">Membrane</keyword>
<reference evidence="7" key="3">
    <citation type="submission" date="2022-12" db="EMBL/GenBank/DDBJ databases">
        <authorList>
            <person name="Sun Q."/>
            <person name="Kim S."/>
        </authorList>
    </citation>
    <scope>NUCLEOTIDE SEQUENCE</scope>
    <source>
        <strain evidence="7">KCTC 12343</strain>
    </source>
</reference>
<name>A0A411WT35_9BURK</name>
<feature type="transmembrane region" description="Helical" evidence="6">
    <location>
        <begin position="268"/>
        <end position="288"/>
    </location>
</feature>
<gene>
    <name evidence="8" type="ORF">EYF70_03100</name>
    <name evidence="7" type="ORF">GCM10007387_41870</name>
</gene>
<keyword evidence="3 6" id="KW-0812">Transmembrane</keyword>
<evidence type="ECO:0000313" key="7">
    <source>
        <dbReference type="EMBL" id="GGY55048.1"/>
    </source>
</evidence>
<dbReference type="EMBL" id="BMWV01000010">
    <property type="protein sequence ID" value="GGY55048.1"/>
    <property type="molecule type" value="Genomic_DNA"/>
</dbReference>
<evidence type="ECO:0000256" key="6">
    <source>
        <dbReference type="SAM" id="Phobius"/>
    </source>
</evidence>
<evidence type="ECO:0008006" key="11">
    <source>
        <dbReference type="Google" id="ProtNLM"/>
    </source>
</evidence>
<dbReference type="RefSeq" id="WP_131144091.1">
    <property type="nucleotide sequence ID" value="NZ_BMWV01000010.1"/>
</dbReference>